<name>L0CRP3_SHFV</name>
<organismHost>
    <name type="scientific">Erythrocebus patas</name>
    <name type="common">Red guenon</name>
    <name type="synonym">Cercopithecus patas</name>
    <dbReference type="NCBI Taxonomy" id="9538"/>
</organismHost>
<reference evidence="1" key="1">
    <citation type="journal article" date="2013" name="J. Virol.">
        <title>Exceptional simian hemorrhagic Fever virus diversity in a wild african primate community.</title>
        <authorList>
            <person name="Lauck M."/>
            <person name="Sibley S.D."/>
            <person name="Hyeroba D."/>
            <person name="Tumukunde A."/>
            <person name="Weny G."/>
            <person name="Chapman C.A."/>
            <person name="Ting N."/>
            <person name="Switzer W.M."/>
            <person name="Kuhn J.H."/>
            <person name="Friedrich T.C."/>
            <person name="O'Connor D.H."/>
            <person name="Goldberg T.L."/>
        </authorList>
    </citation>
    <scope>NUCLEOTIDE SEQUENCE</scope>
    <source>
        <strain evidence="1">Krtg10</strain>
    </source>
</reference>
<organismHost>
    <name type="scientific">Macaca</name>
    <name type="common">macaques</name>
    <dbReference type="NCBI Taxonomy" id="9539"/>
</organismHost>
<sequence length="135" mass="14938">MAASIVGSRAFSLALLFNVLLVHCSSNHTTTQVCLPQGLGRLTLNTTQWIGHQHASHIQTLQQSNFTQLVYELWPHFVHLPKLFNCTSVSYNFSSRCYSCGNATEPQQHPSAPQYLLLHPVPLVMLILAALSLAV</sequence>
<accession>L0CRP3</accession>
<evidence type="ECO:0000313" key="1">
    <source>
        <dbReference type="EMBL" id="AGA19084.1"/>
    </source>
</evidence>
<proteinExistence type="predicted"/>
<protein>
    <submittedName>
        <fullName evidence="1">ORF5</fullName>
    </submittedName>
</protein>
<organism evidence="1">
    <name type="scientific">Simian hemorrhagic fever virus</name>
    <name type="common">SHFV</name>
    <dbReference type="NCBI Taxonomy" id="38143"/>
    <lineage>
        <taxon>Viruses</taxon>
        <taxon>Riboviria</taxon>
        <taxon>Orthornavirae</taxon>
        <taxon>Pisuviricota</taxon>
        <taxon>Pisoniviricetes</taxon>
        <taxon>Nidovirales</taxon>
        <taxon>Arnidovirineae</taxon>
        <taxon>Arteriviridae</taxon>
        <taxon>Simarterivirinae</taxon>
        <taxon>Deltaarterivirus</taxon>
        <taxon>Hedartevirus</taxon>
        <taxon>Deltaarterivirus hemfev</taxon>
    </lineage>
</organism>
<dbReference type="EMBL" id="JX473847">
    <property type="protein sequence ID" value="AGA19084.1"/>
    <property type="molecule type" value="Genomic_RNA"/>
</dbReference>